<sequence length="420" mass="41643">MKSFVASAILAFASTVSAHMAMTYPPPLRSKENPFSGSDIDYSITSPLSASGSDFPCKGTLNLLGTKAASSVATWSAGSTHNMTIAGGANHGGGSCQASLSYDNGKTFTVIHSYIGNCPTAGTSSYDFTVPSDAKAGEALFAWTWFNKIGNREMYMNCAVVTIDGASSSSAASSDATAFSTRPEIMVANVGNGCSTKAGGDTEFPDPGPDVSNDSTDPIAPVGNCGPSSGSGSGSGSSSTASSVASSAIPTTSTPAYATATSSAKATSTPYLGGIFLTKSETMVSQVSTTLATATRPATVSGFIPTGAPATEASAATNAPAATEAPATTEAPAATDSPIAKAPTATSSAVSPTGSATSVGLQTVGSACSDEGAWNCVSGTAFQRCASGEWSAAVPMASGTVCQAGVRADLVMLRARALRI</sequence>
<feature type="compositionally biased region" description="Low complexity" evidence="1">
    <location>
        <begin position="236"/>
        <end position="263"/>
    </location>
</feature>
<feature type="chain" id="PRO_5002482616" description="Chitin-binding type-4 domain-containing protein" evidence="2">
    <location>
        <begin position="19"/>
        <end position="420"/>
    </location>
</feature>
<dbReference type="EMBL" id="LAEV01001665">
    <property type="protein sequence ID" value="KKA27470.1"/>
    <property type="molecule type" value="Genomic_DNA"/>
</dbReference>
<accession>A0A0F4ZB03</accession>
<evidence type="ECO:0000313" key="4">
    <source>
        <dbReference type="Proteomes" id="UP000033483"/>
    </source>
</evidence>
<evidence type="ECO:0000313" key="3">
    <source>
        <dbReference type="EMBL" id="KKA27470.1"/>
    </source>
</evidence>
<dbReference type="OrthoDB" id="2342176at2759"/>
<protein>
    <recommendedName>
        <fullName evidence="5">Chitin-binding type-4 domain-containing protein</fullName>
    </recommendedName>
</protein>
<dbReference type="PANTHER" id="PTHR36182:SF1">
    <property type="entry name" value="PROTEIN, PUTATIVE (AFU_ORTHOLOGUE AFUA_6G10930)-RELATED"/>
    <property type="match status" value="1"/>
</dbReference>
<evidence type="ECO:0000256" key="1">
    <source>
        <dbReference type="SAM" id="MobiDB-lite"/>
    </source>
</evidence>
<feature type="region of interest" description="Disordered" evidence="1">
    <location>
        <begin position="196"/>
        <end position="263"/>
    </location>
</feature>
<feature type="compositionally biased region" description="Polar residues" evidence="1">
    <location>
        <begin position="344"/>
        <end position="356"/>
    </location>
</feature>
<organism evidence="3 4">
    <name type="scientific">Thielaviopsis punctulata</name>
    <dbReference type="NCBI Taxonomy" id="72032"/>
    <lineage>
        <taxon>Eukaryota</taxon>
        <taxon>Fungi</taxon>
        <taxon>Dikarya</taxon>
        <taxon>Ascomycota</taxon>
        <taxon>Pezizomycotina</taxon>
        <taxon>Sordariomycetes</taxon>
        <taxon>Hypocreomycetidae</taxon>
        <taxon>Microascales</taxon>
        <taxon>Ceratocystidaceae</taxon>
        <taxon>Thielaviopsis</taxon>
    </lineage>
</organism>
<gene>
    <name evidence="3" type="ORF">TD95_001983</name>
</gene>
<feature type="region of interest" description="Disordered" evidence="1">
    <location>
        <begin position="311"/>
        <end position="356"/>
    </location>
</feature>
<keyword evidence="2" id="KW-0732">Signal</keyword>
<proteinExistence type="predicted"/>
<evidence type="ECO:0008006" key="5">
    <source>
        <dbReference type="Google" id="ProtNLM"/>
    </source>
</evidence>
<name>A0A0F4ZB03_9PEZI</name>
<dbReference type="Gene3D" id="2.70.50.70">
    <property type="match status" value="1"/>
</dbReference>
<feature type="signal peptide" evidence="2">
    <location>
        <begin position="1"/>
        <end position="18"/>
    </location>
</feature>
<comment type="caution">
    <text evidence="3">The sequence shown here is derived from an EMBL/GenBank/DDBJ whole genome shotgun (WGS) entry which is preliminary data.</text>
</comment>
<reference evidence="3 4" key="1">
    <citation type="submission" date="2015-03" db="EMBL/GenBank/DDBJ databases">
        <authorList>
            <person name="Radwan O."/>
            <person name="Al-Naeli F.A."/>
            <person name="Rendon G.A."/>
            <person name="Fields C."/>
        </authorList>
    </citation>
    <scope>NUCLEOTIDE SEQUENCE [LARGE SCALE GENOMIC DNA]</scope>
    <source>
        <strain evidence="3">CR-DP1</strain>
    </source>
</reference>
<dbReference type="PANTHER" id="PTHR36182">
    <property type="entry name" value="PROTEIN, PUTATIVE (AFU_ORTHOLOGUE AFUA_6G10930)-RELATED"/>
    <property type="match status" value="1"/>
</dbReference>
<feature type="compositionally biased region" description="Low complexity" evidence="1">
    <location>
        <begin position="311"/>
        <end position="335"/>
    </location>
</feature>
<dbReference type="AlphaFoldDB" id="A0A0F4ZB03"/>
<dbReference type="Proteomes" id="UP000033483">
    <property type="component" value="Unassembled WGS sequence"/>
</dbReference>
<keyword evidence="4" id="KW-1185">Reference proteome</keyword>
<evidence type="ECO:0000256" key="2">
    <source>
        <dbReference type="SAM" id="SignalP"/>
    </source>
</evidence>